<gene>
    <name evidence="1" type="ORF">AQUCO_00100319v1</name>
</gene>
<dbReference type="InParanoid" id="A0A2G5F9T2"/>
<organism evidence="1 2">
    <name type="scientific">Aquilegia coerulea</name>
    <name type="common">Rocky mountain columbine</name>
    <dbReference type="NCBI Taxonomy" id="218851"/>
    <lineage>
        <taxon>Eukaryota</taxon>
        <taxon>Viridiplantae</taxon>
        <taxon>Streptophyta</taxon>
        <taxon>Embryophyta</taxon>
        <taxon>Tracheophyta</taxon>
        <taxon>Spermatophyta</taxon>
        <taxon>Magnoliopsida</taxon>
        <taxon>Ranunculales</taxon>
        <taxon>Ranunculaceae</taxon>
        <taxon>Thalictroideae</taxon>
        <taxon>Aquilegia</taxon>
    </lineage>
</organism>
<dbReference type="Proteomes" id="UP000230069">
    <property type="component" value="Unassembled WGS sequence"/>
</dbReference>
<dbReference type="FunFam" id="3.30.530.20:FF:000064">
    <property type="entry name" value="Lachrymatory-factor synthase"/>
    <property type="match status" value="1"/>
</dbReference>
<name>A0A2G5F9T2_AQUCA</name>
<dbReference type="OrthoDB" id="1592664at2759"/>
<dbReference type="PANTHER" id="PTHR33789">
    <property type="entry name" value="LACHRYMATORY-FACTOR SYNTHASE"/>
    <property type="match status" value="1"/>
</dbReference>
<protein>
    <recommendedName>
        <fullName evidence="3">Bet v I/Major latex protein domain-containing protein</fullName>
    </recommendedName>
</protein>
<dbReference type="SUPFAM" id="SSF55961">
    <property type="entry name" value="Bet v1-like"/>
    <property type="match status" value="1"/>
</dbReference>
<evidence type="ECO:0000313" key="2">
    <source>
        <dbReference type="Proteomes" id="UP000230069"/>
    </source>
</evidence>
<reference evidence="1 2" key="1">
    <citation type="submission" date="2017-09" db="EMBL/GenBank/DDBJ databases">
        <title>WGS assembly of Aquilegia coerulea Goldsmith.</title>
        <authorList>
            <person name="Hodges S."/>
            <person name="Kramer E."/>
            <person name="Nordborg M."/>
            <person name="Tomkins J."/>
            <person name="Borevitz J."/>
            <person name="Derieg N."/>
            <person name="Yan J."/>
            <person name="Mihaltcheva S."/>
            <person name="Hayes R.D."/>
            <person name="Rokhsar D."/>
        </authorList>
    </citation>
    <scope>NUCLEOTIDE SEQUENCE [LARGE SCALE GENOMIC DNA]</scope>
    <source>
        <strain evidence="2">cv. Goldsmith</strain>
    </source>
</reference>
<dbReference type="Gene3D" id="3.30.530.20">
    <property type="match status" value="1"/>
</dbReference>
<sequence>MAEQKQWKKWQAKLSAKLTGSSTDQIWPLLEDYCNIHKWLQVLDTCYHVEGSPDPGQPGCIRYCSGPAIPVDKDGDTIIWANEKLLIMDPVERYLSYEINENNTGFDNYVATIKVVPGDNDNQNGCEIEWSFVSNPIKGLTLENFVSYIRSNLDTMAKRMEVATQAV</sequence>
<evidence type="ECO:0000313" key="1">
    <source>
        <dbReference type="EMBL" id="PIA64763.1"/>
    </source>
</evidence>
<dbReference type="AlphaFoldDB" id="A0A2G5F9T2"/>
<dbReference type="PANTHER" id="PTHR33789:SF11">
    <property type="entry name" value="OS05G0202300 PROTEIN"/>
    <property type="match status" value="1"/>
</dbReference>
<dbReference type="InterPro" id="IPR023393">
    <property type="entry name" value="START-like_dom_sf"/>
</dbReference>
<dbReference type="EMBL" id="KZ305018">
    <property type="protein sequence ID" value="PIA64763.1"/>
    <property type="molecule type" value="Genomic_DNA"/>
</dbReference>
<evidence type="ECO:0008006" key="3">
    <source>
        <dbReference type="Google" id="ProtNLM"/>
    </source>
</evidence>
<dbReference type="InterPro" id="IPR053249">
    <property type="entry name" value="LFS"/>
</dbReference>
<dbReference type="Pfam" id="PF10604">
    <property type="entry name" value="Polyketide_cyc2"/>
    <property type="match status" value="1"/>
</dbReference>
<accession>A0A2G5F9T2</accession>
<dbReference type="CDD" id="cd07821">
    <property type="entry name" value="PYR_PYL_RCAR_like"/>
    <property type="match status" value="1"/>
</dbReference>
<dbReference type="InterPro" id="IPR019587">
    <property type="entry name" value="Polyketide_cyclase/dehydratase"/>
</dbReference>
<dbReference type="STRING" id="218851.A0A2G5F9T2"/>
<proteinExistence type="predicted"/>
<keyword evidence="2" id="KW-1185">Reference proteome</keyword>